<evidence type="ECO:0000313" key="2">
    <source>
        <dbReference type="Proteomes" id="UP001235840"/>
    </source>
</evidence>
<dbReference type="CDD" id="cd08663">
    <property type="entry name" value="DAP_dppA_1"/>
    <property type="match status" value="1"/>
</dbReference>
<keyword evidence="1" id="KW-0031">Aminopeptidase</keyword>
<comment type="caution">
    <text evidence="1">The sequence shown here is derived from an EMBL/GenBank/DDBJ whole genome shotgun (WGS) entry which is preliminary data.</text>
</comment>
<dbReference type="RefSeq" id="WP_307396443.1">
    <property type="nucleotide sequence ID" value="NZ_BAAADK010000001.1"/>
</dbReference>
<accession>A0ABT9W2M7</accession>
<dbReference type="InterPro" id="IPR036177">
    <property type="entry name" value="Peptidase_M55_sf"/>
</dbReference>
<dbReference type="Proteomes" id="UP001235840">
    <property type="component" value="Unassembled WGS sequence"/>
</dbReference>
<dbReference type="Gene3D" id="3.30.1360.130">
    <property type="entry name" value="Dipeptide transport protein"/>
    <property type="match status" value="1"/>
</dbReference>
<dbReference type="PIRSF" id="PIRSF015853">
    <property type="entry name" value="Pep_DppA"/>
    <property type="match status" value="1"/>
</dbReference>
<dbReference type="Gene3D" id="3.40.50.10780">
    <property type="entry name" value="Dipeptide transport protein"/>
    <property type="match status" value="1"/>
</dbReference>
<keyword evidence="1" id="KW-0645">Protease</keyword>
<evidence type="ECO:0000313" key="1">
    <source>
        <dbReference type="EMBL" id="MDQ0167493.1"/>
    </source>
</evidence>
<dbReference type="GO" id="GO:0004177">
    <property type="term" value="F:aminopeptidase activity"/>
    <property type="evidence" value="ECO:0007669"/>
    <property type="project" value="UniProtKB-KW"/>
</dbReference>
<proteinExistence type="predicted"/>
<name>A0ABT9W2M7_9BACI</name>
<keyword evidence="1" id="KW-0378">Hydrolase</keyword>
<dbReference type="InterPro" id="IPR007035">
    <property type="entry name" value="Peptidase_M55"/>
</dbReference>
<dbReference type="EMBL" id="JAUSTY010000016">
    <property type="protein sequence ID" value="MDQ0167493.1"/>
    <property type="molecule type" value="Genomic_DNA"/>
</dbReference>
<dbReference type="Pfam" id="PF04951">
    <property type="entry name" value="Peptidase_M55"/>
    <property type="match status" value="1"/>
</dbReference>
<dbReference type="InterPro" id="IPR027476">
    <property type="entry name" value="DppA_N"/>
</dbReference>
<organism evidence="1 2">
    <name type="scientific">Caldalkalibacillus horti</name>
    <dbReference type="NCBI Taxonomy" id="77523"/>
    <lineage>
        <taxon>Bacteria</taxon>
        <taxon>Bacillati</taxon>
        <taxon>Bacillota</taxon>
        <taxon>Bacilli</taxon>
        <taxon>Bacillales</taxon>
        <taxon>Bacillaceae</taxon>
        <taxon>Caldalkalibacillus</taxon>
    </lineage>
</organism>
<gene>
    <name evidence="1" type="ORF">J2S11_003418</name>
</gene>
<dbReference type="EC" id="3.4.11.-" evidence="1"/>
<protein>
    <submittedName>
        <fullName evidence="1">D-amino peptidase</fullName>
        <ecNumber evidence="1">3.4.11.-</ecNumber>
    </submittedName>
</protein>
<dbReference type="SUPFAM" id="SSF63992">
    <property type="entry name" value="Dipeptide transport protein"/>
    <property type="match status" value="1"/>
</dbReference>
<reference evidence="1 2" key="1">
    <citation type="submission" date="2023-07" db="EMBL/GenBank/DDBJ databases">
        <title>Genomic Encyclopedia of Type Strains, Phase IV (KMG-IV): sequencing the most valuable type-strain genomes for metagenomic binning, comparative biology and taxonomic classification.</title>
        <authorList>
            <person name="Goeker M."/>
        </authorList>
    </citation>
    <scope>NUCLEOTIDE SEQUENCE [LARGE SCALE GENOMIC DNA]</scope>
    <source>
        <strain evidence="1 2">DSM 12751</strain>
    </source>
</reference>
<sequence>MKVFISVDMEGISGVATGQQMQDPEYGRFRKLMTQDTNAAIAGAFEAGATEVLVGDSHGNMSNILIEELDPRARLISGSNKLLCQMEGIDETFDAAYFVGYHGREGGSERAVINHTISGLCVTEIRINGRPVGEAEINAGIAGYYGVPCVLITGDDVLAEEVKETLPDIEAAIVKRGIDRFTAELLSPQHAQEIIKEKAKLGLQKAKSIKPYQVAGKVTFEIEFKLTNQAQMCTLFPTVELISPKTIRIETDDYVVGYKQLWGCLILGMKATRSVLGG</sequence>
<keyword evidence="2" id="KW-1185">Reference proteome</keyword>